<keyword evidence="3" id="KW-1185">Reference proteome</keyword>
<dbReference type="PROSITE" id="PS50235">
    <property type="entry name" value="USP_3"/>
    <property type="match status" value="1"/>
</dbReference>
<protein>
    <submittedName>
        <fullName evidence="2">Ubl carboxyl-terminal hydrolase 18</fullName>
    </submittedName>
</protein>
<reference evidence="2 3" key="1">
    <citation type="submission" date="2019-03" db="EMBL/GenBank/DDBJ databases">
        <title>First draft genome of Liparis tanakae, snailfish: a comprehensive survey of snailfish specific genes.</title>
        <authorList>
            <person name="Kim W."/>
            <person name="Song I."/>
            <person name="Jeong J.-H."/>
            <person name="Kim D."/>
            <person name="Kim S."/>
            <person name="Ryu S."/>
            <person name="Song J.Y."/>
            <person name="Lee S.K."/>
        </authorList>
    </citation>
    <scope>NUCLEOTIDE SEQUENCE [LARGE SCALE GENOMIC DNA]</scope>
    <source>
        <tissue evidence="2">Muscle</tissue>
    </source>
</reference>
<evidence type="ECO:0000313" key="2">
    <source>
        <dbReference type="EMBL" id="TNN63171.1"/>
    </source>
</evidence>
<accession>A0A4Z2HC16</accession>
<dbReference type="GO" id="GO:0016579">
    <property type="term" value="P:protein deubiquitination"/>
    <property type="evidence" value="ECO:0007669"/>
    <property type="project" value="InterPro"/>
</dbReference>
<dbReference type="PANTHER" id="PTHR24006">
    <property type="entry name" value="UBIQUITIN CARBOXYL-TERMINAL HYDROLASE"/>
    <property type="match status" value="1"/>
</dbReference>
<evidence type="ECO:0000259" key="1">
    <source>
        <dbReference type="PROSITE" id="PS50235"/>
    </source>
</evidence>
<proteinExistence type="predicted"/>
<dbReference type="EMBL" id="SRLO01000279">
    <property type="protein sequence ID" value="TNN63171.1"/>
    <property type="molecule type" value="Genomic_DNA"/>
</dbReference>
<dbReference type="InterPro" id="IPR001394">
    <property type="entry name" value="Peptidase_C19_UCH"/>
</dbReference>
<name>A0A4Z2HC16_9TELE</name>
<keyword evidence="2" id="KW-0378">Hydrolase</keyword>
<organism evidence="2 3">
    <name type="scientific">Liparis tanakae</name>
    <name type="common">Tanaka's snailfish</name>
    <dbReference type="NCBI Taxonomy" id="230148"/>
    <lineage>
        <taxon>Eukaryota</taxon>
        <taxon>Metazoa</taxon>
        <taxon>Chordata</taxon>
        <taxon>Craniata</taxon>
        <taxon>Vertebrata</taxon>
        <taxon>Euteleostomi</taxon>
        <taxon>Actinopterygii</taxon>
        <taxon>Neopterygii</taxon>
        <taxon>Teleostei</taxon>
        <taxon>Neoteleostei</taxon>
        <taxon>Acanthomorphata</taxon>
        <taxon>Eupercaria</taxon>
        <taxon>Perciformes</taxon>
        <taxon>Cottioidei</taxon>
        <taxon>Cottales</taxon>
        <taxon>Liparidae</taxon>
        <taxon>Liparis</taxon>
    </lineage>
</organism>
<dbReference type="GO" id="GO:0004843">
    <property type="term" value="F:cysteine-type deubiquitinase activity"/>
    <property type="evidence" value="ECO:0007669"/>
    <property type="project" value="InterPro"/>
</dbReference>
<dbReference type="InterPro" id="IPR038765">
    <property type="entry name" value="Papain-like_cys_pep_sf"/>
</dbReference>
<evidence type="ECO:0000313" key="3">
    <source>
        <dbReference type="Proteomes" id="UP000314294"/>
    </source>
</evidence>
<sequence length="337" mass="38965">MDLFSFLSNFNMWNRYYGMRGLPNYNLSCCVNTLLQTFSATWEVGDLLAKWEAGGVGADGRNVPLQLKRVLASMRSDRPQPTPHRDFLHSLDGNRIRLSVQHDADEVFLHILNFMQQQMDDKPLALKIQDLYKISLETHLQCLECSSLQTLTSYMLSLSLHVKEDHDSLENCMTSFFQHQELRGIDCCFCAKCEKKTPSKQAFKLLSLPRILCVHLKRFRYRGGFTQKLDCAVTFPETFDFSETLREAFSSDFDQIDCKYTLHAVVVHSGYAMSGHYTAYVRHHGNQRWYYADDSHVKEASWEQVQSTYGGHYRHTAYMLMFRRGTQEDGEQQGPSG</sequence>
<dbReference type="SUPFAM" id="SSF54001">
    <property type="entry name" value="Cysteine proteinases"/>
    <property type="match status" value="1"/>
</dbReference>
<dbReference type="PANTHER" id="PTHR24006:SF796">
    <property type="entry name" value="UBL CARBOXYL-TERMINAL HYDROLASE 18-RELATED"/>
    <property type="match status" value="1"/>
</dbReference>
<dbReference type="InterPro" id="IPR050164">
    <property type="entry name" value="Peptidase_C19"/>
</dbReference>
<dbReference type="GO" id="GO:0005829">
    <property type="term" value="C:cytosol"/>
    <property type="evidence" value="ECO:0007669"/>
    <property type="project" value="TreeGrafter"/>
</dbReference>
<dbReference type="PROSITE" id="PS00973">
    <property type="entry name" value="USP_2"/>
    <property type="match status" value="1"/>
</dbReference>
<dbReference type="Gene3D" id="3.90.70.10">
    <property type="entry name" value="Cysteine proteinases"/>
    <property type="match status" value="1"/>
</dbReference>
<dbReference type="InterPro" id="IPR028889">
    <property type="entry name" value="USP"/>
</dbReference>
<dbReference type="GO" id="GO:0005634">
    <property type="term" value="C:nucleus"/>
    <property type="evidence" value="ECO:0007669"/>
    <property type="project" value="TreeGrafter"/>
</dbReference>
<comment type="caution">
    <text evidence="2">The sequence shown here is derived from an EMBL/GenBank/DDBJ whole genome shotgun (WGS) entry which is preliminary data.</text>
</comment>
<dbReference type="FunFam" id="3.90.70.10:FF:000167">
    <property type="entry name" value="Ubiquitin specific peptidase 18"/>
    <property type="match status" value="1"/>
</dbReference>
<dbReference type="Proteomes" id="UP000314294">
    <property type="component" value="Unassembled WGS sequence"/>
</dbReference>
<dbReference type="CDD" id="cd02257">
    <property type="entry name" value="Peptidase_C19"/>
    <property type="match status" value="1"/>
</dbReference>
<dbReference type="OrthoDB" id="292964at2759"/>
<feature type="domain" description="USP" evidence="1">
    <location>
        <begin position="20"/>
        <end position="325"/>
    </location>
</feature>
<dbReference type="AlphaFoldDB" id="A0A4Z2HC16"/>
<gene>
    <name evidence="2" type="primary">USP18</name>
    <name evidence="2" type="ORF">EYF80_026635</name>
</gene>
<dbReference type="Pfam" id="PF00443">
    <property type="entry name" value="UCH"/>
    <property type="match status" value="1"/>
</dbReference>
<dbReference type="InterPro" id="IPR018200">
    <property type="entry name" value="USP_CS"/>
</dbReference>